<evidence type="ECO:0000256" key="20">
    <source>
        <dbReference type="ARBA" id="ARBA00023264"/>
    </source>
</evidence>
<comment type="subcellular location">
    <subcellularLocation>
        <location evidence="2 21">Cell inner membrane</location>
        <topology evidence="2 21">Multi-pass membrane protein</topology>
    </subcellularLocation>
</comment>
<evidence type="ECO:0000256" key="4">
    <source>
        <dbReference type="ARBA" id="ARBA00012133"/>
    </source>
</evidence>
<evidence type="ECO:0000256" key="16">
    <source>
        <dbReference type="ARBA" id="ARBA00022989"/>
    </source>
</evidence>
<evidence type="ECO:0000256" key="13">
    <source>
        <dbReference type="ARBA" id="ARBA00022777"/>
    </source>
</evidence>
<evidence type="ECO:0000256" key="1">
    <source>
        <dbReference type="ARBA" id="ARBA00001946"/>
    </source>
</evidence>
<evidence type="ECO:0000256" key="21">
    <source>
        <dbReference type="RuleBase" id="RU363065"/>
    </source>
</evidence>
<reference evidence="22 23" key="1">
    <citation type="submission" date="2024-09" db="EMBL/GenBank/DDBJ databases">
        <authorList>
            <person name="Sun Q."/>
            <person name="Mori K."/>
        </authorList>
    </citation>
    <scope>NUCLEOTIDE SEQUENCE [LARGE SCALE GENOMIC DNA]</scope>
    <source>
        <strain evidence="22 23">CCM 8545</strain>
    </source>
</reference>
<keyword evidence="7" id="KW-0444">Lipid biosynthesis</keyword>
<evidence type="ECO:0000256" key="17">
    <source>
        <dbReference type="ARBA" id="ARBA00023098"/>
    </source>
</evidence>
<gene>
    <name evidence="22" type="ORF">ACFFIT_04140</name>
</gene>
<sequence>MLKVSYKRIINAFIYSLQGLKAAYRHEQAFKEETFILIISFVLAAVLPVSLLERILLIASVLFLMLIELLNSAIEAVVDRISEEKHELSGRAKDMGSAAVLLATILLIITWGYIIISYIYHVLN</sequence>
<keyword evidence="16 21" id="KW-1133">Transmembrane helix</keyword>
<keyword evidence="23" id="KW-1185">Reference proteome</keyword>
<evidence type="ECO:0000256" key="18">
    <source>
        <dbReference type="ARBA" id="ARBA00023136"/>
    </source>
</evidence>
<accession>A0ABV6C9M4</accession>
<keyword evidence="9 21" id="KW-0808">Transferase</keyword>
<comment type="catalytic activity">
    <reaction evidence="21">
        <text>a 1,2-diacyl-sn-glycerol + ATP = a 1,2-diacyl-sn-glycero-3-phosphate + ADP + H(+)</text>
        <dbReference type="Rhea" id="RHEA:10272"/>
        <dbReference type="ChEBI" id="CHEBI:15378"/>
        <dbReference type="ChEBI" id="CHEBI:17815"/>
        <dbReference type="ChEBI" id="CHEBI:30616"/>
        <dbReference type="ChEBI" id="CHEBI:58608"/>
        <dbReference type="ChEBI" id="CHEBI:456216"/>
        <dbReference type="EC" id="2.7.1.107"/>
    </reaction>
</comment>
<dbReference type="EMBL" id="JBHLXE010000043">
    <property type="protein sequence ID" value="MFC0179292.1"/>
    <property type="molecule type" value="Genomic_DNA"/>
</dbReference>
<dbReference type="PANTHER" id="PTHR34299">
    <property type="entry name" value="DIACYLGLYCEROL KINASE"/>
    <property type="match status" value="1"/>
</dbReference>
<evidence type="ECO:0000256" key="19">
    <source>
        <dbReference type="ARBA" id="ARBA00023209"/>
    </source>
</evidence>
<evidence type="ECO:0000256" key="7">
    <source>
        <dbReference type="ARBA" id="ARBA00022516"/>
    </source>
</evidence>
<keyword evidence="18 21" id="KW-0472">Membrane</keyword>
<evidence type="ECO:0000313" key="22">
    <source>
        <dbReference type="EMBL" id="MFC0179292.1"/>
    </source>
</evidence>
<keyword evidence="6" id="KW-1003">Cell membrane</keyword>
<feature type="transmembrane region" description="Helical" evidence="21">
    <location>
        <begin position="99"/>
        <end position="120"/>
    </location>
</feature>
<keyword evidence="13 21" id="KW-0418">Kinase</keyword>
<evidence type="ECO:0000256" key="14">
    <source>
        <dbReference type="ARBA" id="ARBA00022840"/>
    </source>
</evidence>
<comment type="similarity">
    <text evidence="3 21">Belongs to the bacterial diacylglycerol kinase family.</text>
</comment>
<dbReference type="InterPro" id="IPR033718">
    <property type="entry name" value="DAGK_prok"/>
</dbReference>
<keyword evidence="17 21" id="KW-0443">Lipid metabolism</keyword>
<feature type="transmembrane region" description="Helical" evidence="21">
    <location>
        <begin position="34"/>
        <end position="51"/>
    </location>
</feature>
<dbReference type="InterPro" id="IPR000829">
    <property type="entry name" value="DAGK"/>
</dbReference>
<dbReference type="CDD" id="cd14264">
    <property type="entry name" value="DAGK_IM"/>
    <property type="match status" value="1"/>
</dbReference>
<dbReference type="Gene3D" id="1.10.287.3610">
    <property type="match status" value="1"/>
</dbReference>
<evidence type="ECO:0000256" key="2">
    <source>
        <dbReference type="ARBA" id="ARBA00004429"/>
    </source>
</evidence>
<dbReference type="PANTHER" id="PTHR34299:SF1">
    <property type="entry name" value="DIACYLGLYCEROL KINASE"/>
    <property type="match status" value="1"/>
</dbReference>
<name>A0ABV6C9M4_9GAMM</name>
<feature type="transmembrane region" description="Helical" evidence="21">
    <location>
        <begin position="57"/>
        <end position="78"/>
    </location>
</feature>
<evidence type="ECO:0000256" key="12">
    <source>
        <dbReference type="ARBA" id="ARBA00022741"/>
    </source>
</evidence>
<evidence type="ECO:0000256" key="5">
    <source>
        <dbReference type="ARBA" id="ARBA00017575"/>
    </source>
</evidence>
<evidence type="ECO:0000256" key="9">
    <source>
        <dbReference type="ARBA" id="ARBA00022679"/>
    </source>
</evidence>
<keyword evidence="8 21" id="KW-0997">Cell inner membrane</keyword>
<keyword evidence="11" id="KW-0479">Metal-binding</keyword>
<evidence type="ECO:0000256" key="10">
    <source>
        <dbReference type="ARBA" id="ARBA00022692"/>
    </source>
</evidence>
<evidence type="ECO:0000256" key="15">
    <source>
        <dbReference type="ARBA" id="ARBA00022842"/>
    </source>
</evidence>
<dbReference type="InterPro" id="IPR036945">
    <property type="entry name" value="DAGK_sf"/>
</dbReference>
<dbReference type="EC" id="2.7.1.107" evidence="4 21"/>
<keyword evidence="19" id="KW-0594">Phospholipid biosynthesis</keyword>
<evidence type="ECO:0000313" key="23">
    <source>
        <dbReference type="Proteomes" id="UP001589758"/>
    </source>
</evidence>
<dbReference type="RefSeq" id="WP_385876390.1">
    <property type="nucleotide sequence ID" value="NZ_JBHLXE010000043.1"/>
</dbReference>
<evidence type="ECO:0000256" key="8">
    <source>
        <dbReference type="ARBA" id="ARBA00022519"/>
    </source>
</evidence>
<protein>
    <recommendedName>
        <fullName evidence="5 21">Diacylglycerol kinase</fullName>
        <ecNumber evidence="4 21">2.7.1.107</ecNumber>
    </recommendedName>
</protein>
<keyword evidence="14 21" id="KW-0067">ATP-binding</keyword>
<organism evidence="22 23">
    <name type="scientific">Thorsellia kenyensis</name>
    <dbReference type="NCBI Taxonomy" id="1549888"/>
    <lineage>
        <taxon>Bacteria</taxon>
        <taxon>Pseudomonadati</taxon>
        <taxon>Pseudomonadota</taxon>
        <taxon>Gammaproteobacteria</taxon>
        <taxon>Enterobacterales</taxon>
        <taxon>Thorselliaceae</taxon>
        <taxon>Thorsellia</taxon>
    </lineage>
</organism>
<proteinExistence type="inferred from homology"/>
<keyword evidence="12 21" id="KW-0547">Nucleotide-binding</keyword>
<dbReference type="PROSITE" id="PS01069">
    <property type="entry name" value="DAGK_PROKAR"/>
    <property type="match status" value="1"/>
</dbReference>
<keyword evidence="20 21" id="KW-1208">Phospholipid metabolism</keyword>
<dbReference type="Pfam" id="PF01219">
    <property type="entry name" value="DAGK_prokar"/>
    <property type="match status" value="1"/>
</dbReference>
<keyword evidence="15" id="KW-0460">Magnesium</keyword>
<evidence type="ECO:0000256" key="11">
    <source>
        <dbReference type="ARBA" id="ARBA00022723"/>
    </source>
</evidence>
<comment type="function">
    <text evidence="21">Catalyzes the ATP-dependent phosphorylation of sn-l,2-diacylglycerol (DAG) to phosphatidic acid. Involved in the recycling of diacylglycerol produced as a by-product during membrane-derived oligosaccharide (MDO) biosynthesis.</text>
</comment>
<keyword evidence="10 21" id="KW-0812">Transmembrane</keyword>
<comment type="cofactor">
    <cofactor evidence="1">
        <name>Mg(2+)</name>
        <dbReference type="ChEBI" id="CHEBI:18420"/>
    </cofactor>
</comment>
<evidence type="ECO:0000256" key="6">
    <source>
        <dbReference type="ARBA" id="ARBA00022475"/>
    </source>
</evidence>
<evidence type="ECO:0000256" key="3">
    <source>
        <dbReference type="ARBA" id="ARBA00005967"/>
    </source>
</evidence>
<comment type="caution">
    <text evidence="22">The sequence shown here is derived from an EMBL/GenBank/DDBJ whole genome shotgun (WGS) entry which is preliminary data.</text>
</comment>
<dbReference type="Proteomes" id="UP001589758">
    <property type="component" value="Unassembled WGS sequence"/>
</dbReference>
<dbReference type="GO" id="GO:0004143">
    <property type="term" value="F:ATP-dependent diacylglycerol kinase activity"/>
    <property type="evidence" value="ECO:0007669"/>
    <property type="project" value="UniProtKB-EC"/>
</dbReference>